<dbReference type="STRING" id="554065.E1ZJ82"/>
<evidence type="ECO:0000256" key="6">
    <source>
        <dbReference type="ARBA" id="ARBA00023132"/>
    </source>
</evidence>
<keyword evidence="2 8" id="KW-0813">Transport</keyword>
<accession>E1ZJ82</accession>
<dbReference type="PROSITE" id="PS51472">
    <property type="entry name" value="RRM_NUP35"/>
    <property type="match status" value="1"/>
</dbReference>
<feature type="region of interest" description="Disordered" evidence="9">
    <location>
        <begin position="1"/>
        <end position="95"/>
    </location>
</feature>
<evidence type="ECO:0000256" key="5">
    <source>
        <dbReference type="ARBA" id="ARBA00023010"/>
    </source>
</evidence>
<dbReference type="OrthoDB" id="511399at2759"/>
<dbReference type="AlphaFoldDB" id="E1ZJ82"/>
<dbReference type="eggNOG" id="KOG4285">
    <property type="taxonomic scope" value="Eukaryota"/>
</dbReference>
<dbReference type="GO" id="GO:0017056">
    <property type="term" value="F:structural constituent of nuclear pore"/>
    <property type="evidence" value="ECO:0007669"/>
    <property type="project" value="TreeGrafter"/>
</dbReference>
<evidence type="ECO:0000313" key="11">
    <source>
        <dbReference type="EMBL" id="EFN54455.1"/>
    </source>
</evidence>
<dbReference type="GO" id="GO:0044615">
    <property type="term" value="C:nuclear pore nuclear basket"/>
    <property type="evidence" value="ECO:0007669"/>
    <property type="project" value="TreeGrafter"/>
</dbReference>
<dbReference type="GO" id="GO:0051028">
    <property type="term" value="P:mRNA transport"/>
    <property type="evidence" value="ECO:0007669"/>
    <property type="project" value="UniProtKB-UniRule"/>
</dbReference>
<name>E1ZJ82_CHLVA</name>
<dbReference type="RefSeq" id="XP_005846557.1">
    <property type="nucleotide sequence ID" value="XM_005846495.1"/>
</dbReference>
<keyword evidence="12" id="KW-1185">Reference proteome</keyword>
<dbReference type="InParanoid" id="E1ZJ82"/>
<dbReference type="OMA" id="WIHIEYR"/>
<dbReference type="InterPro" id="IPR007846">
    <property type="entry name" value="RRM_NUP35_dom"/>
</dbReference>
<keyword evidence="3 8" id="KW-0509">mRNA transport</keyword>
<dbReference type="GeneID" id="17353866"/>
<evidence type="ECO:0000313" key="12">
    <source>
        <dbReference type="Proteomes" id="UP000008141"/>
    </source>
</evidence>
<sequence length="295" mass="30525">MATPREAGSGAATVSLLFTPTSKAADGQKGPTPGDFRSFSGLGRTPASAGRAFGGGSTVAAGPTPSSRRRSLTPASSRQMDTPPPPPMDSLLDSPGGLGLSSAAWPLDQDGVEEMQVSTSPYAVAARAAGMPAAAVGQELARAAHAFEALDETWVTVFGFCQADLPLVIREFSKAGDIQQASRCLGGFGTFGEGAAVNWIHIEYRNKHAMQRALLRNGDQLSATCMVGVKPLDAEHRAVVEKHGGSSSGPSFAMAFPKPQQQRPYTLGPAAGMSAVVPLATKGLTQRVKEFVLGC</sequence>
<keyword evidence="5" id="KW-0811">Translocation</keyword>
<gene>
    <name evidence="11" type="ORF">CHLNCDRAFT_135888</name>
</gene>
<evidence type="ECO:0000256" key="1">
    <source>
        <dbReference type="ARBA" id="ARBA00004567"/>
    </source>
</evidence>
<dbReference type="Proteomes" id="UP000008141">
    <property type="component" value="Unassembled WGS sequence"/>
</dbReference>
<dbReference type="SUPFAM" id="SSF54928">
    <property type="entry name" value="RNA-binding domain, RBD"/>
    <property type="match status" value="1"/>
</dbReference>
<evidence type="ECO:0000256" key="8">
    <source>
        <dbReference type="PROSITE-ProRule" id="PRU00804"/>
    </source>
</evidence>
<evidence type="ECO:0000259" key="10">
    <source>
        <dbReference type="PROSITE" id="PS51472"/>
    </source>
</evidence>
<reference evidence="11 12" key="1">
    <citation type="journal article" date="2010" name="Plant Cell">
        <title>The Chlorella variabilis NC64A genome reveals adaptation to photosymbiosis, coevolution with viruses, and cryptic sex.</title>
        <authorList>
            <person name="Blanc G."/>
            <person name="Duncan G."/>
            <person name="Agarkova I."/>
            <person name="Borodovsky M."/>
            <person name="Gurnon J."/>
            <person name="Kuo A."/>
            <person name="Lindquist E."/>
            <person name="Lucas S."/>
            <person name="Pangilinan J."/>
            <person name="Polle J."/>
            <person name="Salamov A."/>
            <person name="Terry A."/>
            <person name="Yamada T."/>
            <person name="Dunigan D.D."/>
            <person name="Grigoriev I.V."/>
            <person name="Claverie J.M."/>
            <person name="Van Etten J.L."/>
        </authorList>
    </citation>
    <scope>NUCLEOTIDE SEQUENCE [LARGE SCALE GENOMIC DNA]</scope>
    <source>
        <strain evidence="11 12">NC64A</strain>
    </source>
</reference>
<protein>
    <recommendedName>
        <fullName evidence="10">RRM Nup35-type domain-containing protein</fullName>
    </recommendedName>
</protein>
<dbReference type="Pfam" id="PF05172">
    <property type="entry name" value="RRM_Nup35"/>
    <property type="match status" value="1"/>
</dbReference>
<dbReference type="GO" id="GO:0006607">
    <property type="term" value="P:NLS-bearing protein import into nucleus"/>
    <property type="evidence" value="ECO:0007669"/>
    <property type="project" value="TreeGrafter"/>
</dbReference>
<dbReference type="InterPro" id="IPR035979">
    <property type="entry name" value="RBD_domain_sf"/>
</dbReference>
<dbReference type="EMBL" id="GL433848">
    <property type="protein sequence ID" value="EFN54455.1"/>
    <property type="molecule type" value="Genomic_DNA"/>
</dbReference>
<dbReference type="KEGG" id="cvr:CHLNCDRAFT_135888"/>
<dbReference type="InterPro" id="IPR012677">
    <property type="entry name" value="Nucleotide-bd_a/b_plait_sf"/>
</dbReference>
<organism evidence="12">
    <name type="scientific">Chlorella variabilis</name>
    <name type="common">Green alga</name>
    <dbReference type="NCBI Taxonomy" id="554065"/>
    <lineage>
        <taxon>Eukaryota</taxon>
        <taxon>Viridiplantae</taxon>
        <taxon>Chlorophyta</taxon>
        <taxon>core chlorophytes</taxon>
        <taxon>Trebouxiophyceae</taxon>
        <taxon>Chlorellales</taxon>
        <taxon>Chlorellaceae</taxon>
        <taxon>Chlorella clade</taxon>
        <taxon>Chlorella</taxon>
    </lineage>
</organism>
<dbReference type="GO" id="GO:0006999">
    <property type="term" value="P:nuclear pore organization"/>
    <property type="evidence" value="ECO:0007669"/>
    <property type="project" value="TreeGrafter"/>
</dbReference>
<feature type="domain" description="RRM Nup35-type" evidence="10">
    <location>
        <begin position="149"/>
        <end position="239"/>
    </location>
</feature>
<dbReference type="PANTHER" id="PTHR21527:SF6">
    <property type="entry name" value="NUCLEOPORIN NUP35"/>
    <property type="match status" value="1"/>
</dbReference>
<keyword evidence="4" id="KW-0653">Protein transport</keyword>
<comment type="subcellular location">
    <subcellularLocation>
        <location evidence="1">Nucleus</location>
        <location evidence="1">Nuclear pore complex</location>
    </subcellularLocation>
</comment>
<dbReference type="GO" id="GO:0044613">
    <property type="term" value="C:nuclear pore central transport channel"/>
    <property type="evidence" value="ECO:0007669"/>
    <property type="project" value="TreeGrafter"/>
</dbReference>
<proteinExistence type="predicted"/>
<dbReference type="GO" id="GO:0005543">
    <property type="term" value="F:phospholipid binding"/>
    <property type="evidence" value="ECO:0007669"/>
    <property type="project" value="TreeGrafter"/>
</dbReference>
<dbReference type="GO" id="GO:0003676">
    <property type="term" value="F:nucleic acid binding"/>
    <property type="evidence" value="ECO:0007669"/>
    <property type="project" value="InterPro"/>
</dbReference>
<evidence type="ECO:0000256" key="9">
    <source>
        <dbReference type="SAM" id="MobiDB-lite"/>
    </source>
</evidence>
<keyword evidence="7 8" id="KW-0539">Nucleus</keyword>
<dbReference type="PANTHER" id="PTHR21527">
    <property type="entry name" value="NUCLEOPORIN NUP35"/>
    <property type="match status" value="1"/>
</dbReference>
<evidence type="ECO:0000256" key="7">
    <source>
        <dbReference type="ARBA" id="ARBA00023242"/>
    </source>
</evidence>
<evidence type="ECO:0000256" key="4">
    <source>
        <dbReference type="ARBA" id="ARBA00022927"/>
    </source>
</evidence>
<dbReference type="Gene3D" id="3.30.70.330">
    <property type="match status" value="1"/>
</dbReference>
<keyword evidence="6 8" id="KW-0906">Nuclear pore complex</keyword>
<dbReference type="CDD" id="cd12441">
    <property type="entry name" value="RRM_Nup53_like"/>
    <property type="match status" value="1"/>
</dbReference>
<evidence type="ECO:0000256" key="3">
    <source>
        <dbReference type="ARBA" id="ARBA00022816"/>
    </source>
</evidence>
<evidence type="ECO:0000256" key="2">
    <source>
        <dbReference type="ARBA" id="ARBA00022448"/>
    </source>
</evidence>